<dbReference type="Proteomes" id="UP000838756">
    <property type="component" value="Unassembled WGS sequence"/>
</dbReference>
<name>A0A8S4QT53_9NEOP</name>
<evidence type="ECO:0000313" key="3">
    <source>
        <dbReference type="Proteomes" id="UP000838756"/>
    </source>
</evidence>
<sequence>QSLLDCHLRNIKVTLAWIPGHSGIQGNETVDSYAKEAVETGSLEHYHCFFYDLFSLAKSELDSGWQRHYDRSKLIKGRYYSDIQPSIPTKPWFFRYRLVDKQTTSVICRLRIGHTCTPSRLHRWGIIQSPICVCGLEEGTEDHILFNCPNRSVSLYNILPSCVPKPIDLKSLLFLSSINKKVLNSLIKFIHSQKIKL</sequence>
<dbReference type="SUPFAM" id="SSF53098">
    <property type="entry name" value="Ribonuclease H-like"/>
    <property type="match status" value="1"/>
</dbReference>
<dbReference type="Gene3D" id="3.30.420.10">
    <property type="entry name" value="Ribonuclease H-like superfamily/Ribonuclease H"/>
    <property type="match status" value="1"/>
</dbReference>
<dbReference type="GO" id="GO:0004523">
    <property type="term" value="F:RNA-DNA hybrid ribonuclease activity"/>
    <property type="evidence" value="ECO:0007669"/>
    <property type="project" value="InterPro"/>
</dbReference>
<dbReference type="AlphaFoldDB" id="A0A8S4QT53"/>
<dbReference type="InterPro" id="IPR036397">
    <property type="entry name" value="RNaseH_sf"/>
</dbReference>
<dbReference type="InterPro" id="IPR002156">
    <property type="entry name" value="RNaseH_domain"/>
</dbReference>
<keyword evidence="3" id="KW-1185">Reference proteome</keyword>
<gene>
    <name evidence="2" type="primary">jg22447</name>
    <name evidence="2" type="ORF">PAEG_LOCUS6305</name>
</gene>
<dbReference type="OrthoDB" id="8058536at2759"/>
<comment type="caution">
    <text evidence="2">The sequence shown here is derived from an EMBL/GenBank/DDBJ whole genome shotgun (WGS) entry which is preliminary data.</text>
</comment>
<dbReference type="EMBL" id="CAKXAJ010019680">
    <property type="protein sequence ID" value="CAH2218471.1"/>
    <property type="molecule type" value="Genomic_DNA"/>
</dbReference>
<feature type="domain" description="RNase H type-1" evidence="1">
    <location>
        <begin position="1"/>
        <end position="39"/>
    </location>
</feature>
<reference evidence="2" key="1">
    <citation type="submission" date="2022-03" db="EMBL/GenBank/DDBJ databases">
        <authorList>
            <person name="Lindestad O."/>
        </authorList>
    </citation>
    <scope>NUCLEOTIDE SEQUENCE</scope>
</reference>
<protein>
    <submittedName>
        <fullName evidence="2">Jg22447 protein</fullName>
    </submittedName>
</protein>
<dbReference type="PROSITE" id="PS50879">
    <property type="entry name" value="RNASE_H_1"/>
    <property type="match status" value="1"/>
</dbReference>
<organism evidence="2 3">
    <name type="scientific">Pararge aegeria aegeria</name>
    <dbReference type="NCBI Taxonomy" id="348720"/>
    <lineage>
        <taxon>Eukaryota</taxon>
        <taxon>Metazoa</taxon>
        <taxon>Ecdysozoa</taxon>
        <taxon>Arthropoda</taxon>
        <taxon>Hexapoda</taxon>
        <taxon>Insecta</taxon>
        <taxon>Pterygota</taxon>
        <taxon>Neoptera</taxon>
        <taxon>Endopterygota</taxon>
        <taxon>Lepidoptera</taxon>
        <taxon>Glossata</taxon>
        <taxon>Ditrysia</taxon>
        <taxon>Papilionoidea</taxon>
        <taxon>Nymphalidae</taxon>
        <taxon>Satyrinae</taxon>
        <taxon>Satyrini</taxon>
        <taxon>Parargina</taxon>
        <taxon>Pararge</taxon>
    </lineage>
</organism>
<feature type="non-terminal residue" evidence="2">
    <location>
        <position position="1"/>
    </location>
</feature>
<dbReference type="InterPro" id="IPR012337">
    <property type="entry name" value="RNaseH-like_sf"/>
</dbReference>
<dbReference type="Pfam" id="PF00075">
    <property type="entry name" value="RNase_H"/>
    <property type="match status" value="1"/>
</dbReference>
<evidence type="ECO:0000259" key="1">
    <source>
        <dbReference type="PROSITE" id="PS50879"/>
    </source>
</evidence>
<proteinExistence type="predicted"/>
<accession>A0A8S4QT53</accession>
<dbReference type="GO" id="GO:0003676">
    <property type="term" value="F:nucleic acid binding"/>
    <property type="evidence" value="ECO:0007669"/>
    <property type="project" value="InterPro"/>
</dbReference>
<evidence type="ECO:0000313" key="2">
    <source>
        <dbReference type="EMBL" id="CAH2218471.1"/>
    </source>
</evidence>